<evidence type="ECO:0000313" key="1">
    <source>
        <dbReference type="EMBL" id="GAA4104874.1"/>
    </source>
</evidence>
<evidence type="ECO:0000313" key="2">
    <source>
        <dbReference type="Proteomes" id="UP001500841"/>
    </source>
</evidence>
<organism evidence="1 2">
    <name type="scientific">Mucilaginibacter panaciglaebae</name>
    <dbReference type="NCBI Taxonomy" id="502331"/>
    <lineage>
        <taxon>Bacteria</taxon>
        <taxon>Pseudomonadati</taxon>
        <taxon>Bacteroidota</taxon>
        <taxon>Sphingobacteriia</taxon>
        <taxon>Sphingobacteriales</taxon>
        <taxon>Sphingobacteriaceae</taxon>
        <taxon>Mucilaginibacter</taxon>
    </lineage>
</organism>
<accession>A0ABP7X539</accession>
<name>A0ABP7X539_9SPHI</name>
<sequence length="56" mass="6304">MITLLPAPAGELWTYSYFTADKSRTKIIDGMMPFDVTDSAKAKATLYDLLKSLKFK</sequence>
<reference evidence="2" key="1">
    <citation type="journal article" date="2019" name="Int. J. Syst. Evol. Microbiol.">
        <title>The Global Catalogue of Microorganisms (GCM) 10K type strain sequencing project: providing services to taxonomists for standard genome sequencing and annotation.</title>
        <authorList>
            <consortium name="The Broad Institute Genomics Platform"/>
            <consortium name="The Broad Institute Genome Sequencing Center for Infectious Disease"/>
            <person name="Wu L."/>
            <person name="Ma J."/>
        </authorList>
    </citation>
    <scope>NUCLEOTIDE SEQUENCE [LARGE SCALE GENOMIC DNA]</scope>
    <source>
        <strain evidence="2">JCM 17085</strain>
    </source>
</reference>
<gene>
    <name evidence="1" type="ORF">GCM10022392_33130</name>
</gene>
<keyword evidence="2" id="KW-1185">Reference proteome</keyword>
<protein>
    <submittedName>
        <fullName evidence="1">Uncharacterized protein</fullName>
    </submittedName>
</protein>
<comment type="caution">
    <text evidence="1">The sequence shown here is derived from an EMBL/GenBank/DDBJ whole genome shotgun (WGS) entry which is preliminary data.</text>
</comment>
<dbReference type="Proteomes" id="UP001500841">
    <property type="component" value="Unassembled WGS sequence"/>
</dbReference>
<dbReference type="EMBL" id="BAABCV010000015">
    <property type="protein sequence ID" value="GAA4104874.1"/>
    <property type="molecule type" value="Genomic_DNA"/>
</dbReference>
<proteinExistence type="predicted"/>